<dbReference type="Proteomes" id="UP000198588">
    <property type="component" value="Unassembled WGS sequence"/>
</dbReference>
<dbReference type="RefSeq" id="WP_091574885.1">
    <property type="nucleotide sequence ID" value="NZ_FMXM01000002.1"/>
</dbReference>
<accession>A0A1G5V317</accession>
<dbReference type="STRING" id="1165689.SAMN02927914_00220"/>
<dbReference type="EMBL" id="FMXM01000002">
    <property type="protein sequence ID" value="SDA40259.1"/>
    <property type="molecule type" value="Genomic_DNA"/>
</dbReference>
<evidence type="ECO:0000313" key="2">
    <source>
        <dbReference type="Proteomes" id="UP000198588"/>
    </source>
</evidence>
<evidence type="ECO:0000313" key="1">
    <source>
        <dbReference type="EMBL" id="SDA40259.1"/>
    </source>
</evidence>
<organism evidence="1 2">
    <name type="scientific">Mesorhizobium qingshengii</name>
    <dbReference type="NCBI Taxonomy" id="1165689"/>
    <lineage>
        <taxon>Bacteria</taxon>
        <taxon>Pseudomonadati</taxon>
        <taxon>Pseudomonadota</taxon>
        <taxon>Alphaproteobacteria</taxon>
        <taxon>Hyphomicrobiales</taxon>
        <taxon>Phyllobacteriaceae</taxon>
        <taxon>Mesorhizobium</taxon>
    </lineage>
</organism>
<protein>
    <submittedName>
        <fullName evidence="1">Uncharacterized protein</fullName>
    </submittedName>
</protein>
<dbReference type="OrthoDB" id="8101383at2"/>
<reference evidence="1 2" key="1">
    <citation type="submission" date="2016-10" db="EMBL/GenBank/DDBJ databases">
        <authorList>
            <person name="de Groot N.N."/>
        </authorList>
    </citation>
    <scope>NUCLEOTIDE SEQUENCE [LARGE SCALE GENOMIC DNA]</scope>
    <source>
        <strain evidence="1 2">CGMCC 1.12097</strain>
    </source>
</reference>
<dbReference type="AlphaFoldDB" id="A0A1G5V317"/>
<proteinExistence type="predicted"/>
<sequence>MLARLKSSPTPDFESLLQIPERPAAIAEAEKALQAAIADREAGQRRHVEAGHLLHNQPLGQPPKIRHAEVEELGLALAPLFEAEAAAKARRDETVRAYEASIGPALEGPIKQLRDAIDEAVDNLEALLDHGAKFKARSGTFDLAKISRLPGVCAPAIERLRLVRAALDHANR</sequence>
<gene>
    <name evidence="1" type="ORF">SAMN02927914_00220</name>
</gene>
<name>A0A1G5V317_9HYPH</name>